<reference evidence="4 5" key="1">
    <citation type="submission" date="2024-06" db="EMBL/GenBank/DDBJ databases">
        <title>Brevundimonas sp. C11.</title>
        <authorList>
            <person name="Maltman C."/>
        </authorList>
    </citation>
    <scope>NUCLEOTIDE SEQUENCE [LARGE SCALE GENOMIC DNA]</scope>
    <source>
        <strain evidence="4 5">C11</strain>
    </source>
</reference>
<dbReference type="Pfam" id="PF06778">
    <property type="entry name" value="Chlor_dismutase"/>
    <property type="match status" value="1"/>
</dbReference>
<organism evidence="4 5">
    <name type="scientific">Brevundimonas aurifodinae</name>
    <dbReference type="NCBI Taxonomy" id="1508312"/>
    <lineage>
        <taxon>Bacteria</taxon>
        <taxon>Pseudomonadati</taxon>
        <taxon>Pseudomonadota</taxon>
        <taxon>Alphaproteobacteria</taxon>
        <taxon>Caulobacterales</taxon>
        <taxon>Caulobacteraceae</taxon>
        <taxon>Brevundimonas</taxon>
    </lineage>
</organism>
<keyword evidence="5" id="KW-1185">Reference proteome</keyword>
<dbReference type="Proteomes" id="UP001445732">
    <property type="component" value="Unassembled WGS sequence"/>
</dbReference>
<dbReference type="InterPro" id="IPR011008">
    <property type="entry name" value="Dimeric_a/b-barrel"/>
</dbReference>
<evidence type="ECO:0000256" key="2">
    <source>
        <dbReference type="ARBA" id="ARBA00022723"/>
    </source>
</evidence>
<dbReference type="SUPFAM" id="SSF54909">
    <property type="entry name" value="Dimeric alpha+beta barrel"/>
    <property type="match status" value="1"/>
</dbReference>
<comment type="caution">
    <text evidence="4">The sequence shown here is derived from an EMBL/GenBank/DDBJ whole genome shotgun (WGS) entry which is preliminary data.</text>
</comment>
<keyword evidence="2" id="KW-0479">Metal-binding</keyword>
<sequence length="182" mass="20403">MTTPMTVTFTGGRTGDWGVTGIAAIAGPALPPVDRLSISDEADPLAGVWALTGTVSNVRYANRAEVGALRARQAGLDRPEATRAALIPIRKSEAWWALAQDERRDILEEQSRHTAIGLDYLPQIARRLHHSRDLGEPFDFLTWFEFAPEHEAAFEQLLERLRATPEWTYVEREVDIRLERTG</sequence>
<accession>A0ABV1NQ36</accession>
<evidence type="ECO:0000313" key="4">
    <source>
        <dbReference type="EMBL" id="MEQ7155716.1"/>
    </source>
</evidence>
<evidence type="ECO:0000313" key="5">
    <source>
        <dbReference type="Proteomes" id="UP001445732"/>
    </source>
</evidence>
<keyword evidence="3" id="KW-0408">Iron</keyword>
<dbReference type="Gene3D" id="3.30.70.3420">
    <property type="match status" value="1"/>
</dbReference>
<protein>
    <submittedName>
        <fullName evidence="4">Chlorite dismutase family protein</fullName>
    </submittedName>
</protein>
<name>A0ABV1NQ36_9CAUL</name>
<proteinExistence type="predicted"/>
<keyword evidence="1" id="KW-0349">Heme</keyword>
<dbReference type="RefSeq" id="WP_349684869.1">
    <property type="nucleotide sequence ID" value="NZ_JBEGDD010000008.1"/>
</dbReference>
<dbReference type="EMBL" id="JBEGDD010000008">
    <property type="protein sequence ID" value="MEQ7155716.1"/>
    <property type="molecule type" value="Genomic_DNA"/>
</dbReference>
<evidence type="ECO:0000256" key="1">
    <source>
        <dbReference type="ARBA" id="ARBA00022617"/>
    </source>
</evidence>
<gene>
    <name evidence="4" type="ORF">ABN401_10895</name>
</gene>
<evidence type="ECO:0000256" key="3">
    <source>
        <dbReference type="ARBA" id="ARBA00023004"/>
    </source>
</evidence>
<dbReference type="InterPro" id="IPR010644">
    <property type="entry name" value="ChdC/CLD"/>
</dbReference>